<evidence type="ECO:0000313" key="3">
    <source>
        <dbReference type="EMBL" id="TGZ65415.1"/>
    </source>
</evidence>
<feature type="compositionally biased region" description="Basic and acidic residues" evidence="2">
    <location>
        <begin position="760"/>
        <end position="780"/>
    </location>
</feature>
<feature type="compositionally biased region" description="Low complexity" evidence="2">
    <location>
        <begin position="236"/>
        <end position="249"/>
    </location>
</feature>
<keyword evidence="4" id="KW-1185">Reference proteome</keyword>
<proteinExistence type="predicted"/>
<feature type="region of interest" description="Disordered" evidence="2">
    <location>
        <begin position="1"/>
        <end position="260"/>
    </location>
</feature>
<feature type="compositionally biased region" description="Polar residues" evidence="2">
    <location>
        <begin position="41"/>
        <end position="65"/>
    </location>
</feature>
<dbReference type="STRING" id="147828.A0A4S2LNX8"/>
<feature type="compositionally biased region" description="Polar residues" evidence="2">
    <location>
        <begin position="176"/>
        <end position="198"/>
    </location>
</feature>
<feature type="coiled-coil region" evidence="1">
    <location>
        <begin position="527"/>
        <end position="557"/>
    </location>
</feature>
<feature type="region of interest" description="Disordered" evidence="2">
    <location>
        <begin position="758"/>
        <end position="780"/>
    </location>
</feature>
<accession>A0A4S2LNX8</accession>
<evidence type="ECO:0000313" key="4">
    <source>
        <dbReference type="Proteomes" id="UP000308267"/>
    </source>
</evidence>
<reference evidence="3 4" key="1">
    <citation type="journal article" date="2019" name="BMC Genomics">
        <title>New insights from Opisthorchis felineus genome: update on genomics of the epidemiologically important liver flukes.</title>
        <authorList>
            <person name="Ershov N.I."/>
            <person name="Mordvinov V.A."/>
            <person name="Prokhortchouk E.B."/>
            <person name="Pakharukova M.Y."/>
            <person name="Gunbin K.V."/>
            <person name="Ustyantsev K."/>
            <person name="Genaev M.A."/>
            <person name="Blinov A.G."/>
            <person name="Mazur A."/>
            <person name="Boulygina E."/>
            <person name="Tsygankova S."/>
            <person name="Khrameeva E."/>
            <person name="Chekanov N."/>
            <person name="Fan G."/>
            <person name="Xiao A."/>
            <person name="Zhang H."/>
            <person name="Xu X."/>
            <person name="Yang H."/>
            <person name="Solovyev V."/>
            <person name="Lee S.M."/>
            <person name="Liu X."/>
            <person name="Afonnikov D.A."/>
            <person name="Skryabin K.G."/>
        </authorList>
    </citation>
    <scope>NUCLEOTIDE SEQUENCE [LARGE SCALE GENOMIC DNA]</scope>
    <source>
        <strain evidence="3">AK-0245</strain>
        <tissue evidence="3">Whole organism</tissue>
    </source>
</reference>
<dbReference type="Proteomes" id="UP000308267">
    <property type="component" value="Unassembled WGS sequence"/>
</dbReference>
<protein>
    <recommendedName>
        <fullName evidence="5">EF-hand domain-containing protein</fullName>
    </recommendedName>
</protein>
<name>A0A4S2LNX8_OPIFE</name>
<evidence type="ECO:0000256" key="1">
    <source>
        <dbReference type="SAM" id="Coils"/>
    </source>
</evidence>
<dbReference type="AlphaFoldDB" id="A0A4S2LNX8"/>
<gene>
    <name evidence="3" type="ORF">CRM22_005887</name>
</gene>
<feature type="compositionally biased region" description="Basic and acidic residues" evidence="2">
    <location>
        <begin position="200"/>
        <end position="226"/>
    </location>
</feature>
<feature type="compositionally biased region" description="Basic and acidic residues" evidence="2">
    <location>
        <begin position="90"/>
        <end position="103"/>
    </location>
</feature>
<dbReference type="OrthoDB" id="6266341at2759"/>
<evidence type="ECO:0008006" key="5">
    <source>
        <dbReference type="Google" id="ProtNLM"/>
    </source>
</evidence>
<feature type="compositionally biased region" description="Polar residues" evidence="2">
    <location>
        <begin position="110"/>
        <end position="121"/>
    </location>
</feature>
<evidence type="ECO:0000256" key="2">
    <source>
        <dbReference type="SAM" id="MobiDB-lite"/>
    </source>
</evidence>
<comment type="caution">
    <text evidence="3">The sequence shown here is derived from an EMBL/GenBank/DDBJ whole genome shotgun (WGS) entry which is preliminary data.</text>
</comment>
<keyword evidence="1" id="KW-0175">Coiled coil</keyword>
<dbReference type="EMBL" id="SJOL01006489">
    <property type="protein sequence ID" value="TGZ65415.1"/>
    <property type="molecule type" value="Genomic_DNA"/>
</dbReference>
<feature type="coiled-coil region" evidence="1">
    <location>
        <begin position="582"/>
        <end position="686"/>
    </location>
</feature>
<sequence>MENMKSFFATLSGTPKKKATGKPVGNNAQSTGTAAVVADQETLQKALTGSSQSKKPGTRRSSITRVQFDVPEEEVRPPEKQSSLRNRARTTQDRNKPKQESEVKAYLARTLNQPHQFSTLYPSPARPGNATRPAREVTKDESDGLSLDESPIQPRLSETNPSGVREKPIYPDVPTKQDQISTVQKSLEGQIQSRTTEALSAEHIDFRDGHPNESHPADRPGVDHLPRVVQSNRPTSLRSTAMNSSASSSPGVKESEATTDTLRVPKLVLIAPCGDHTQLSESTNGETSSVVTQKALETTSPKEAIGGFTYLDPQNTGFVDAQSVTGYWTKLGIPDPETVLKKLGFPCQGQLDLKKLTEELESYMAINDSTDTIAVAAMLTLLNEWRLARSTITTLMEEKAHLYDEAERLKLSLNASQQAETIALERKYKHDLETNREQSLAEQNALREHFAQQMETMRRALGKVITDKSHLEEALDQEKRKTEDLCSKLSASQTQLKEMESRTTGNEMKMFQLNRQNEKLEDDLKNMSMFKVEYERFNKLKEQLERASENALLLNTQDNQLTSLKDLLQVERNHRCFLEAINKKLLVEKQQLEEKFKERENRMVEQQKGSATKDLELRESQNLNKQLMKIIGSLEKNLELQNKEIYVHQENSVHLRAELLKIKLENENLEKQTNQLQSQCRQLEYELNQRSDLTEIGVATRSPDSNIKSPNDPSMETKLLADQLKQTLVERRCLLEYQSDLETTLKIQAKQLETLQRGLENQEHETKGTRSKEQASDNRYKAPLSLQSTFSVETDASNQHPIAKTRKTIGAKALALHTTRTNEYLLGP</sequence>
<feature type="compositionally biased region" description="Basic and acidic residues" evidence="2">
    <location>
        <begin position="133"/>
        <end position="142"/>
    </location>
</feature>
<organism evidence="3 4">
    <name type="scientific">Opisthorchis felineus</name>
    <dbReference type="NCBI Taxonomy" id="147828"/>
    <lineage>
        <taxon>Eukaryota</taxon>
        <taxon>Metazoa</taxon>
        <taxon>Spiralia</taxon>
        <taxon>Lophotrochozoa</taxon>
        <taxon>Platyhelminthes</taxon>
        <taxon>Trematoda</taxon>
        <taxon>Digenea</taxon>
        <taxon>Opisthorchiida</taxon>
        <taxon>Opisthorchiata</taxon>
        <taxon>Opisthorchiidae</taxon>
        <taxon>Opisthorchis</taxon>
    </lineage>
</organism>